<organism evidence="3">
    <name type="scientific">bioreactor metagenome</name>
    <dbReference type="NCBI Taxonomy" id="1076179"/>
    <lineage>
        <taxon>unclassified sequences</taxon>
        <taxon>metagenomes</taxon>
        <taxon>ecological metagenomes</taxon>
    </lineage>
</organism>
<dbReference type="Gene3D" id="3.40.50.850">
    <property type="entry name" value="Isochorismatase-like"/>
    <property type="match status" value="1"/>
</dbReference>
<comment type="caution">
    <text evidence="3">The sequence shown here is derived from an EMBL/GenBank/DDBJ whole genome shotgun (WGS) entry which is preliminary data.</text>
</comment>
<dbReference type="GO" id="GO:0016787">
    <property type="term" value="F:hydrolase activity"/>
    <property type="evidence" value="ECO:0007669"/>
    <property type="project" value="UniProtKB-KW"/>
</dbReference>
<protein>
    <recommendedName>
        <fullName evidence="2">Isochorismatase-like domain-containing protein</fullName>
    </recommendedName>
</protein>
<dbReference type="AlphaFoldDB" id="A0A645BJC9"/>
<name>A0A645BJC9_9ZZZZ</name>
<evidence type="ECO:0000313" key="3">
    <source>
        <dbReference type="EMBL" id="MPM65457.1"/>
    </source>
</evidence>
<evidence type="ECO:0000259" key="2">
    <source>
        <dbReference type="Pfam" id="PF00857"/>
    </source>
</evidence>
<dbReference type="CDD" id="cd00431">
    <property type="entry name" value="cysteine_hydrolases"/>
    <property type="match status" value="1"/>
</dbReference>
<evidence type="ECO:0000256" key="1">
    <source>
        <dbReference type="ARBA" id="ARBA00022801"/>
    </source>
</evidence>
<keyword evidence="1" id="KW-0378">Hydrolase</keyword>
<gene>
    <name evidence="3" type="ORF">SDC9_112353</name>
</gene>
<accession>A0A645BJC9</accession>
<dbReference type="Pfam" id="PF00857">
    <property type="entry name" value="Isochorismatase"/>
    <property type="match status" value="1"/>
</dbReference>
<dbReference type="InterPro" id="IPR050272">
    <property type="entry name" value="Isochorismatase-like_hydrls"/>
</dbReference>
<dbReference type="InterPro" id="IPR036380">
    <property type="entry name" value="Isochorismatase-like_sf"/>
</dbReference>
<proteinExistence type="predicted"/>
<dbReference type="EMBL" id="VSSQ01020527">
    <property type="protein sequence ID" value="MPM65457.1"/>
    <property type="molecule type" value="Genomic_DNA"/>
</dbReference>
<dbReference type="PANTHER" id="PTHR43540">
    <property type="entry name" value="PEROXYUREIDOACRYLATE/UREIDOACRYLATE AMIDOHYDROLASE-RELATED"/>
    <property type="match status" value="1"/>
</dbReference>
<sequence length="173" mass="19262">MEKILVVIDMQNDFIDGSLGTKDAVAIVPNVINKIKEYEPKNIYATRDTHYENYLETSEGRLLPIAHCIEDSYGWQIKDEIMQALPEAKVIDKITFGSTDLADVLFARNDKSKLEIELIGLCTDICVVSNALLLKAKMPETHISVDSSCCAGVTPESHEAALVTMRMCQIEVK</sequence>
<feature type="domain" description="Isochorismatase-like" evidence="2">
    <location>
        <begin position="4"/>
        <end position="168"/>
    </location>
</feature>
<reference evidence="3" key="1">
    <citation type="submission" date="2019-08" db="EMBL/GenBank/DDBJ databases">
        <authorList>
            <person name="Kucharzyk K."/>
            <person name="Murdoch R.W."/>
            <person name="Higgins S."/>
            <person name="Loffler F."/>
        </authorList>
    </citation>
    <scope>NUCLEOTIDE SEQUENCE</scope>
</reference>
<dbReference type="InterPro" id="IPR000868">
    <property type="entry name" value="Isochorismatase-like_dom"/>
</dbReference>
<dbReference type="SUPFAM" id="SSF52499">
    <property type="entry name" value="Isochorismatase-like hydrolases"/>
    <property type="match status" value="1"/>
</dbReference>